<dbReference type="CDD" id="cd07817">
    <property type="entry name" value="SRPBCC_8"/>
    <property type="match status" value="1"/>
</dbReference>
<gene>
    <name evidence="2" type="ORF">OB960_12525</name>
</gene>
<dbReference type="Gene3D" id="3.30.530.20">
    <property type="match status" value="2"/>
</dbReference>
<organism evidence="2 3">
    <name type="scientific">Natronoglomus mannanivorans</name>
    <dbReference type="NCBI Taxonomy" id="2979990"/>
    <lineage>
        <taxon>Archaea</taxon>
        <taxon>Methanobacteriati</taxon>
        <taxon>Methanobacteriota</taxon>
        <taxon>Stenosarchaea group</taxon>
        <taxon>Halobacteria</taxon>
        <taxon>Halobacteriales</taxon>
        <taxon>Natrialbaceae</taxon>
        <taxon>Natronoglomus</taxon>
    </lineage>
</organism>
<evidence type="ECO:0000256" key="1">
    <source>
        <dbReference type="SAM" id="MobiDB-lite"/>
    </source>
</evidence>
<dbReference type="Proteomes" id="UP001321018">
    <property type="component" value="Unassembled WGS sequence"/>
</dbReference>
<dbReference type="SUPFAM" id="SSF55961">
    <property type="entry name" value="Bet v1-like"/>
    <property type="match status" value="1"/>
</dbReference>
<feature type="region of interest" description="Disordered" evidence="1">
    <location>
        <begin position="291"/>
        <end position="311"/>
    </location>
</feature>
<evidence type="ECO:0000313" key="3">
    <source>
        <dbReference type="Proteomes" id="UP001321018"/>
    </source>
</evidence>
<comment type="caution">
    <text evidence="2">The sequence shown here is derived from an EMBL/GenBank/DDBJ whole genome shotgun (WGS) entry which is preliminary data.</text>
</comment>
<dbReference type="AlphaFoldDB" id="A0AAP3E250"/>
<reference evidence="2" key="1">
    <citation type="submission" date="2022-09" db="EMBL/GenBank/DDBJ databases">
        <title>Enrichment on poylsaccharides allowed isolation of novel metabolic and taxonomic groups of Haloarchaea.</title>
        <authorList>
            <person name="Sorokin D.Y."/>
            <person name="Elcheninov A.G."/>
            <person name="Khizhniak T.V."/>
            <person name="Kolganova T.V."/>
            <person name="Kublanov I.V."/>
        </authorList>
    </citation>
    <scope>NUCLEOTIDE SEQUENCE</scope>
    <source>
        <strain evidence="2">AArc-xg1-1</strain>
    </source>
</reference>
<dbReference type="InterPro" id="IPR023393">
    <property type="entry name" value="START-like_dom_sf"/>
</dbReference>
<dbReference type="RefSeq" id="WP_338004052.1">
    <property type="nucleotide sequence ID" value="NZ_JAOPKA010000007.1"/>
</dbReference>
<evidence type="ECO:0000313" key="2">
    <source>
        <dbReference type="EMBL" id="MCU4742223.1"/>
    </source>
</evidence>
<feature type="compositionally biased region" description="Acidic residues" evidence="1">
    <location>
        <begin position="88"/>
        <end position="101"/>
    </location>
</feature>
<accession>A0AAP3E250</accession>
<dbReference type="EMBL" id="JAOPKA010000007">
    <property type="protein sequence ID" value="MCU4742223.1"/>
    <property type="molecule type" value="Genomic_DNA"/>
</dbReference>
<feature type="compositionally biased region" description="Basic and acidic residues" evidence="1">
    <location>
        <begin position="187"/>
        <end position="196"/>
    </location>
</feature>
<feature type="region of interest" description="Disordered" evidence="1">
    <location>
        <begin position="1"/>
        <end position="30"/>
    </location>
</feature>
<protein>
    <submittedName>
        <fullName evidence="2">SRPBCC family protein</fullName>
    </submittedName>
</protein>
<name>A0AAP3E250_9EURY</name>
<proteinExistence type="predicted"/>
<sequence length="311" mass="33017">MSAYSPDATTGTDESDASEGADRSASSADAGRWERIATATLGGALVRSGLRRRSLGGAAMALAGGWLVYRGVRGRSFAGMVGSRPVTGDEDQYELESESESESTPPGPTVVQRSITVQKPTDELTEFWLEPEHLSRIFGPTVEVTAASEDGGEDGSVRVTVDGDGDGDEGEGESESESEGEGEDDSENRTGERYHWTADGPLDRQLAWESKIVEDRPGEFLRWETLEGATVPHTGTVHFRSAPGDRGTEVTLSIHVDPPGGTVGEALVNRTNLIPKTLVGTALRRFKSLAETGEIPSLEQNPSGRGSGDLL</sequence>
<feature type="region of interest" description="Disordered" evidence="1">
    <location>
        <begin position="78"/>
        <end position="114"/>
    </location>
</feature>
<feature type="compositionally biased region" description="Acidic residues" evidence="1">
    <location>
        <begin position="163"/>
        <end position="186"/>
    </location>
</feature>
<feature type="region of interest" description="Disordered" evidence="1">
    <location>
        <begin position="146"/>
        <end position="198"/>
    </location>
</feature>